<protein>
    <submittedName>
        <fullName evidence="1">Uncharacterized protein</fullName>
    </submittedName>
</protein>
<evidence type="ECO:0000313" key="1">
    <source>
        <dbReference type="EMBL" id="QJA91551.1"/>
    </source>
</evidence>
<accession>A0A6M3LEG5</accession>
<name>A0A6M3LEG5_9ZZZZ</name>
<dbReference type="AlphaFoldDB" id="A0A6M3LEG5"/>
<sequence length="69" mass="8363">MEKEIDRVKKEKIMICDFCGEEIDGKNWELLYLHPKFLFSEYISHHHDRCLALFVKKAKKLFGIYPFNK</sequence>
<proteinExistence type="predicted"/>
<organism evidence="1">
    <name type="scientific">viral metagenome</name>
    <dbReference type="NCBI Taxonomy" id="1070528"/>
    <lineage>
        <taxon>unclassified sequences</taxon>
        <taxon>metagenomes</taxon>
        <taxon>organismal metagenomes</taxon>
    </lineage>
</organism>
<gene>
    <name evidence="1" type="ORF">MM415B03341_0010</name>
</gene>
<dbReference type="EMBL" id="MT142995">
    <property type="protein sequence ID" value="QJA91551.1"/>
    <property type="molecule type" value="Genomic_DNA"/>
</dbReference>
<reference evidence="1" key="1">
    <citation type="submission" date="2020-03" db="EMBL/GenBank/DDBJ databases">
        <title>The deep terrestrial virosphere.</title>
        <authorList>
            <person name="Holmfeldt K."/>
            <person name="Nilsson E."/>
            <person name="Simone D."/>
            <person name="Lopez-Fernandez M."/>
            <person name="Wu X."/>
            <person name="de Brujin I."/>
            <person name="Lundin D."/>
            <person name="Andersson A."/>
            <person name="Bertilsson S."/>
            <person name="Dopson M."/>
        </authorList>
    </citation>
    <scope>NUCLEOTIDE SEQUENCE</scope>
    <source>
        <strain evidence="1">MM415B03341</strain>
    </source>
</reference>